<keyword evidence="4" id="KW-0677">Repeat</keyword>
<dbReference type="InterPro" id="IPR007856">
    <property type="entry name" value="SapB_1"/>
</dbReference>
<dbReference type="InterPro" id="IPR051428">
    <property type="entry name" value="Sphingo_Act-Surfact_Prot"/>
</dbReference>
<evidence type="ECO:0000259" key="9">
    <source>
        <dbReference type="PROSITE" id="PS51110"/>
    </source>
</evidence>
<accession>A0A1W0WDJ8</accession>
<dbReference type="GO" id="GO:0016020">
    <property type="term" value="C:membrane"/>
    <property type="evidence" value="ECO:0007669"/>
    <property type="project" value="GOC"/>
</dbReference>
<feature type="domain" description="Saposin B-type" evidence="8">
    <location>
        <begin position="409"/>
        <end position="489"/>
    </location>
</feature>
<evidence type="ECO:0000256" key="6">
    <source>
        <dbReference type="ARBA" id="ARBA00023180"/>
    </source>
</evidence>
<dbReference type="AlphaFoldDB" id="A0A1W0WDJ8"/>
<evidence type="ECO:0000256" key="1">
    <source>
        <dbReference type="ARBA" id="ARBA00004613"/>
    </source>
</evidence>
<evidence type="ECO:0000256" key="7">
    <source>
        <dbReference type="SAM" id="SignalP"/>
    </source>
</evidence>
<reference evidence="11" key="1">
    <citation type="submission" date="2017-01" db="EMBL/GenBank/DDBJ databases">
        <title>Comparative genomics of anhydrobiosis in the tardigrade Hypsibius dujardini.</title>
        <authorList>
            <person name="Yoshida Y."/>
            <person name="Koutsovoulos G."/>
            <person name="Laetsch D."/>
            <person name="Stevens L."/>
            <person name="Kumar S."/>
            <person name="Horikawa D."/>
            <person name="Ishino K."/>
            <person name="Komine S."/>
            <person name="Tomita M."/>
            <person name="Blaxter M."/>
            <person name="Arakawa K."/>
        </authorList>
    </citation>
    <scope>NUCLEOTIDE SEQUENCE [LARGE SCALE GENOMIC DNA]</scope>
    <source>
        <strain evidence="11">Z151</strain>
    </source>
</reference>
<dbReference type="GO" id="GO:0005576">
    <property type="term" value="C:extracellular region"/>
    <property type="evidence" value="ECO:0007669"/>
    <property type="project" value="UniProtKB-SubCell"/>
</dbReference>
<dbReference type="PROSITE" id="PS51110">
    <property type="entry name" value="SAP_A"/>
    <property type="match status" value="1"/>
</dbReference>
<comment type="subcellular location">
    <subcellularLocation>
        <location evidence="1">Secreted</location>
    </subcellularLocation>
</comment>
<feature type="domain" description="Saposin A-type" evidence="9">
    <location>
        <begin position="35"/>
        <end position="75"/>
    </location>
</feature>
<dbReference type="FunFam" id="1.10.225.10:FF:000002">
    <property type="entry name" value="prosaposin isoform X2"/>
    <property type="match status" value="1"/>
</dbReference>
<dbReference type="InterPro" id="IPR003119">
    <property type="entry name" value="SAP_A"/>
</dbReference>
<keyword evidence="11" id="KW-1185">Reference proteome</keyword>
<dbReference type="InterPro" id="IPR008139">
    <property type="entry name" value="SaposinB_dom"/>
</dbReference>
<gene>
    <name evidence="10" type="ORF">BV898_12497</name>
</gene>
<feature type="signal peptide" evidence="7">
    <location>
        <begin position="1"/>
        <end position="17"/>
    </location>
</feature>
<dbReference type="GO" id="GO:0005764">
    <property type="term" value="C:lysosome"/>
    <property type="evidence" value="ECO:0007669"/>
    <property type="project" value="InterPro"/>
</dbReference>
<feature type="domain" description="Saposin B-type" evidence="8">
    <location>
        <begin position="79"/>
        <end position="162"/>
    </location>
</feature>
<dbReference type="InterPro" id="IPR008373">
    <property type="entry name" value="Saposin"/>
</dbReference>
<dbReference type="Gene3D" id="1.10.225.10">
    <property type="entry name" value="Saposin-like"/>
    <property type="match status" value="4"/>
</dbReference>
<evidence type="ECO:0000256" key="5">
    <source>
        <dbReference type="ARBA" id="ARBA00023157"/>
    </source>
</evidence>
<evidence type="ECO:0000313" key="10">
    <source>
        <dbReference type="EMBL" id="OQV13291.1"/>
    </source>
</evidence>
<dbReference type="InterPro" id="IPR008138">
    <property type="entry name" value="SapB_2"/>
</dbReference>
<evidence type="ECO:0000256" key="2">
    <source>
        <dbReference type="ARBA" id="ARBA00022525"/>
    </source>
</evidence>
<feature type="domain" description="Saposin B-type" evidence="8">
    <location>
        <begin position="319"/>
        <end position="400"/>
    </location>
</feature>
<dbReference type="OrthoDB" id="69496at2759"/>
<dbReference type="PROSITE" id="PS50015">
    <property type="entry name" value="SAP_B"/>
    <property type="match status" value="4"/>
</dbReference>
<keyword evidence="6" id="KW-0325">Glycoprotein</keyword>
<keyword evidence="5" id="KW-1015">Disulfide bond</keyword>
<dbReference type="Pfam" id="PF03489">
    <property type="entry name" value="SapB_2"/>
    <property type="match status" value="3"/>
</dbReference>
<dbReference type="Pfam" id="PF05184">
    <property type="entry name" value="SapB_1"/>
    <property type="match status" value="1"/>
</dbReference>
<name>A0A1W0WDJ8_HYPEX</name>
<dbReference type="SUPFAM" id="SSF47862">
    <property type="entry name" value="Saposin"/>
    <property type="match status" value="4"/>
</dbReference>
<sequence>MGFLILIPLLLIGVVSADRLAVSSMSGSSSSSRGRLLGGNSCTWGPSYWCGHVRNARQCNAVDHCTQAVWLKQSEPVDASAECRWCDDLMDDVRDLVERTNASKTALRGYLKDGCRRHPTAGNRETCLDNTASYIVEVKQMLKAGVPDRTICKAIGYCSVPSQQVAKPKPEIAARNYCLDCFNFFEDAKELYLGNYTEDEYKAMLLQQCEQASTYPAITELCKMVIEQYWPQIYSRLEMFFDPEQVCYQISMCNDSSSSPKKDFGVPWSTLASSRSRGSSQPQQLPINRMLLNFDRASRSQQSAAVSKPRTKNAKGEWTDAECIVCEFVMSYLDRMLEDNYTEASIQSALDRVCQTMPKTVRDQCQGFVDQYAPAILVILGNELDPAQVCQGLQLCNGEQKTAGKCGGGQATCEGCTEVFQAIKTLFESYEESNRIAELVKSACTGFPAGKIRQQCELAVTTYAPYVMQIAAQLMQPEGVCHAFKMCTA</sequence>
<dbReference type="PANTHER" id="PTHR11480:SF3">
    <property type="entry name" value="BCDNA.GH08312"/>
    <property type="match status" value="1"/>
</dbReference>
<dbReference type="SMART" id="SM00162">
    <property type="entry name" value="SAPA"/>
    <property type="match status" value="1"/>
</dbReference>
<dbReference type="SMART" id="SM00741">
    <property type="entry name" value="SapB"/>
    <property type="match status" value="4"/>
</dbReference>
<evidence type="ECO:0000259" key="8">
    <source>
        <dbReference type="PROSITE" id="PS50015"/>
    </source>
</evidence>
<dbReference type="PRINTS" id="PR01797">
    <property type="entry name" value="SAPOSIN"/>
</dbReference>
<dbReference type="PANTHER" id="PTHR11480">
    <property type="entry name" value="SAPOSIN-RELATED"/>
    <property type="match status" value="1"/>
</dbReference>
<evidence type="ECO:0000256" key="4">
    <source>
        <dbReference type="ARBA" id="ARBA00022737"/>
    </source>
</evidence>
<keyword evidence="3 7" id="KW-0732">Signal</keyword>
<feature type="domain" description="Saposin B-type" evidence="8">
    <location>
        <begin position="174"/>
        <end position="257"/>
    </location>
</feature>
<organism evidence="10 11">
    <name type="scientific">Hypsibius exemplaris</name>
    <name type="common">Freshwater tardigrade</name>
    <dbReference type="NCBI Taxonomy" id="2072580"/>
    <lineage>
        <taxon>Eukaryota</taxon>
        <taxon>Metazoa</taxon>
        <taxon>Ecdysozoa</taxon>
        <taxon>Tardigrada</taxon>
        <taxon>Eutardigrada</taxon>
        <taxon>Parachela</taxon>
        <taxon>Hypsibioidea</taxon>
        <taxon>Hypsibiidae</taxon>
        <taxon>Hypsibius</taxon>
    </lineage>
</organism>
<protein>
    <submittedName>
        <fullName evidence="10">Prosaposin</fullName>
    </submittedName>
</protein>
<dbReference type="Proteomes" id="UP000192578">
    <property type="component" value="Unassembled WGS sequence"/>
</dbReference>
<dbReference type="InterPro" id="IPR011001">
    <property type="entry name" value="Saposin-like"/>
</dbReference>
<keyword evidence="2" id="KW-0964">Secreted</keyword>
<dbReference type="EMBL" id="MTYJ01000127">
    <property type="protein sequence ID" value="OQV13291.1"/>
    <property type="molecule type" value="Genomic_DNA"/>
</dbReference>
<dbReference type="Pfam" id="PF02199">
    <property type="entry name" value="SapA"/>
    <property type="match status" value="1"/>
</dbReference>
<feature type="chain" id="PRO_5013026253" evidence="7">
    <location>
        <begin position="18"/>
        <end position="489"/>
    </location>
</feature>
<proteinExistence type="predicted"/>
<dbReference type="GO" id="GO:0006665">
    <property type="term" value="P:sphingolipid metabolic process"/>
    <property type="evidence" value="ECO:0007669"/>
    <property type="project" value="InterPro"/>
</dbReference>
<evidence type="ECO:0000256" key="3">
    <source>
        <dbReference type="ARBA" id="ARBA00022729"/>
    </source>
</evidence>
<evidence type="ECO:0000313" key="11">
    <source>
        <dbReference type="Proteomes" id="UP000192578"/>
    </source>
</evidence>
<comment type="caution">
    <text evidence="10">The sequence shown here is derived from an EMBL/GenBank/DDBJ whole genome shotgun (WGS) entry which is preliminary data.</text>
</comment>